<dbReference type="GO" id="GO:0009116">
    <property type="term" value="P:nucleoside metabolic process"/>
    <property type="evidence" value="ECO:0007669"/>
    <property type="project" value="InterPro"/>
</dbReference>
<dbReference type="GO" id="GO:0004731">
    <property type="term" value="F:purine-nucleoside phosphorylase activity"/>
    <property type="evidence" value="ECO:0007669"/>
    <property type="project" value="UniProtKB-EC"/>
</dbReference>
<dbReference type="PIRSF" id="PIRSF000477">
    <property type="entry name" value="PurNPase"/>
    <property type="match status" value="1"/>
</dbReference>
<dbReference type="Gene3D" id="3.40.50.1580">
    <property type="entry name" value="Nucleoside phosphorylase domain"/>
    <property type="match status" value="1"/>
</dbReference>
<keyword evidence="5 6" id="KW-0808">Transferase</keyword>
<keyword evidence="9" id="KW-1185">Reference proteome</keyword>
<accession>A0A285X594</accession>
<dbReference type="PANTHER" id="PTHR11904">
    <property type="entry name" value="METHYLTHIOADENOSINE/PURINE NUCLEOSIDE PHOSPHORYLASE"/>
    <property type="match status" value="1"/>
</dbReference>
<dbReference type="InterPro" id="IPR000845">
    <property type="entry name" value="Nucleoside_phosphorylase_d"/>
</dbReference>
<dbReference type="NCBIfam" id="TIGR01700">
    <property type="entry name" value="PNPH"/>
    <property type="match status" value="1"/>
</dbReference>
<dbReference type="NCBIfam" id="NF006054">
    <property type="entry name" value="PRK08202.1"/>
    <property type="match status" value="1"/>
</dbReference>
<dbReference type="AlphaFoldDB" id="A0A285X594"/>
<evidence type="ECO:0000259" key="7">
    <source>
        <dbReference type="Pfam" id="PF01048"/>
    </source>
</evidence>
<dbReference type="NCBIfam" id="TIGR01697">
    <property type="entry name" value="PNPH-PUNA-XAPA"/>
    <property type="match status" value="1"/>
</dbReference>
<comment type="subunit">
    <text evidence="3">Homotrimer.</text>
</comment>
<comment type="function">
    <text evidence="6">The purine nucleoside phosphorylases catalyze the phosphorolytic breakdown of the N-glycosidic bond in the beta-(deoxy)ribonucleoside molecules, with the formation of the corresponding free purine bases and pentose-1-phosphate.</text>
</comment>
<dbReference type="PROSITE" id="PS01240">
    <property type="entry name" value="PNP_MTAP_2"/>
    <property type="match status" value="1"/>
</dbReference>
<name>A0A285X594_9FLAO</name>
<organism evidence="8 9">
    <name type="scientific">Salinimicrobium sediminis</name>
    <dbReference type="NCBI Taxonomy" id="1343891"/>
    <lineage>
        <taxon>Bacteria</taxon>
        <taxon>Pseudomonadati</taxon>
        <taxon>Bacteroidota</taxon>
        <taxon>Flavobacteriia</taxon>
        <taxon>Flavobacteriales</taxon>
        <taxon>Flavobacteriaceae</taxon>
        <taxon>Salinimicrobium</taxon>
    </lineage>
</organism>
<comment type="pathway">
    <text evidence="1 6">Purine metabolism; purine nucleoside salvage.</text>
</comment>
<dbReference type="GO" id="GO:0005737">
    <property type="term" value="C:cytoplasm"/>
    <property type="evidence" value="ECO:0007669"/>
    <property type="project" value="TreeGrafter"/>
</dbReference>
<evidence type="ECO:0000256" key="5">
    <source>
        <dbReference type="ARBA" id="ARBA00022679"/>
    </source>
</evidence>
<dbReference type="EC" id="2.4.2.1" evidence="6"/>
<dbReference type="InterPro" id="IPR018099">
    <property type="entry name" value="Purine_phosphorylase-2_CS"/>
</dbReference>
<dbReference type="InterPro" id="IPR011270">
    <property type="entry name" value="Pur_Nuc_Pase_Ino/Guo-sp"/>
</dbReference>
<comment type="similarity">
    <text evidence="2 6">Belongs to the PNP/MTAP phosphorylase family.</text>
</comment>
<gene>
    <name evidence="8" type="ORF">SAMN06296241_1495</name>
</gene>
<dbReference type="UniPathway" id="UPA00606"/>
<proteinExistence type="inferred from homology"/>
<keyword evidence="4 6" id="KW-0328">Glycosyltransferase</keyword>
<evidence type="ECO:0000256" key="3">
    <source>
        <dbReference type="ARBA" id="ARBA00011233"/>
    </source>
</evidence>
<evidence type="ECO:0000256" key="1">
    <source>
        <dbReference type="ARBA" id="ARBA00005058"/>
    </source>
</evidence>
<dbReference type="Pfam" id="PF01048">
    <property type="entry name" value="PNP_UDP_1"/>
    <property type="match status" value="1"/>
</dbReference>
<dbReference type="CDD" id="cd09009">
    <property type="entry name" value="PNP-EcPNPII_like"/>
    <property type="match status" value="1"/>
</dbReference>
<evidence type="ECO:0000256" key="4">
    <source>
        <dbReference type="ARBA" id="ARBA00022676"/>
    </source>
</evidence>
<dbReference type="InterPro" id="IPR035994">
    <property type="entry name" value="Nucleoside_phosphorylase_sf"/>
</dbReference>
<evidence type="ECO:0000313" key="8">
    <source>
        <dbReference type="EMBL" id="SOC79954.1"/>
    </source>
</evidence>
<dbReference type="InterPro" id="IPR011268">
    <property type="entry name" value="Purine_phosphorylase"/>
</dbReference>
<dbReference type="Proteomes" id="UP000219193">
    <property type="component" value="Unassembled WGS sequence"/>
</dbReference>
<evidence type="ECO:0000256" key="6">
    <source>
        <dbReference type="PIRNR" id="PIRNR000477"/>
    </source>
</evidence>
<evidence type="ECO:0000256" key="2">
    <source>
        <dbReference type="ARBA" id="ARBA00006751"/>
    </source>
</evidence>
<protein>
    <recommendedName>
        <fullName evidence="6">Purine nucleoside phosphorylase</fullName>
        <ecNumber evidence="6">2.4.2.1</ecNumber>
    </recommendedName>
    <alternativeName>
        <fullName evidence="6">Inosine-guanosine phosphorylase</fullName>
    </alternativeName>
</protein>
<evidence type="ECO:0000313" key="9">
    <source>
        <dbReference type="Proteomes" id="UP000219193"/>
    </source>
</evidence>
<feature type="domain" description="Nucleoside phosphorylase" evidence="7">
    <location>
        <begin position="24"/>
        <end position="271"/>
    </location>
</feature>
<dbReference type="PANTHER" id="PTHR11904:SF9">
    <property type="entry name" value="PURINE NUCLEOSIDE PHOSPHORYLASE-RELATED"/>
    <property type="match status" value="1"/>
</dbReference>
<sequence>MQMMIKELQDTTEFLQARGFENPEIGIILGTGLGKLIDEIEVISEVSYNHIPGFPTATVEFHRGKLIFGKLDDKKVVVMQGRFHIYEGYSLWDVTFPVRVMKRLGIKKLLISNAAGSLNPKFKKGEIMLIDDHINLQGGSPLAFRGVEQLGTRFTDMSAPYDQQSGRIMQEIAKENGFPLHKGVYVAVVGPQLETRAEYRFLRTIGADAVGMSTVPEVIVANHLKIPIAAVSVLTDEGNPDDLKPVDIQDIIETAGKAEPQMITLFRELIKRIELKPAE</sequence>
<dbReference type="EMBL" id="OCMF01000001">
    <property type="protein sequence ID" value="SOC79954.1"/>
    <property type="molecule type" value="Genomic_DNA"/>
</dbReference>
<reference evidence="9" key="1">
    <citation type="submission" date="2017-09" db="EMBL/GenBank/DDBJ databases">
        <authorList>
            <person name="Varghese N."/>
            <person name="Submissions S."/>
        </authorList>
    </citation>
    <scope>NUCLEOTIDE SEQUENCE [LARGE SCALE GENOMIC DNA]</scope>
    <source>
        <strain evidence="9">CGMCC 1.12641</strain>
    </source>
</reference>
<dbReference type="SUPFAM" id="SSF53167">
    <property type="entry name" value="Purine and uridine phosphorylases"/>
    <property type="match status" value="1"/>
</dbReference>